<dbReference type="GO" id="GO:0016705">
    <property type="term" value="F:oxidoreductase activity, acting on paired donors, with incorporation or reduction of molecular oxygen"/>
    <property type="evidence" value="ECO:0007669"/>
    <property type="project" value="InterPro"/>
</dbReference>
<dbReference type="GO" id="GO:0004497">
    <property type="term" value="F:monooxygenase activity"/>
    <property type="evidence" value="ECO:0007669"/>
    <property type="project" value="InterPro"/>
</dbReference>
<dbReference type="PANTHER" id="PTHR47950:SF44">
    <property type="entry name" value="CYTOCHROME P450, FAMILY 76, SUBFAMILY C, POLYPEPTIDE 5-RELATED"/>
    <property type="match status" value="1"/>
</dbReference>
<dbReference type="Proteomes" id="UP000775213">
    <property type="component" value="Unassembled WGS sequence"/>
</dbReference>
<dbReference type="Gene3D" id="1.10.630.10">
    <property type="entry name" value="Cytochrome P450"/>
    <property type="match status" value="1"/>
</dbReference>
<feature type="transmembrane region" description="Helical" evidence="2">
    <location>
        <begin position="194"/>
        <end position="215"/>
    </location>
</feature>
<name>A0AAV7H9R1_DENCH</name>
<evidence type="ECO:0000256" key="1">
    <source>
        <dbReference type="ARBA" id="ARBA00010617"/>
    </source>
</evidence>
<dbReference type="EMBL" id="JAGFBR010000006">
    <property type="protein sequence ID" value="KAH0465202.1"/>
    <property type="molecule type" value="Genomic_DNA"/>
</dbReference>
<keyword evidence="2" id="KW-0472">Membrane</keyword>
<dbReference type="GO" id="GO:0005506">
    <property type="term" value="F:iron ion binding"/>
    <property type="evidence" value="ECO:0007669"/>
    <property type="project" value="InterPro"/>
</dbReference>
<feature type="transmembrane region" description="Helical" evidence="2">
    <location>
        <begin position="53"/>
        <end position="75"/>
    </location>
</feature>
<sequence length="216" mass="24456">MQSLGHHEVSIVWSSQNQSWRYLHTLSLDATQLLRRRKIYELVAYIRGKNGEAVHIALAAFSTVLNLISTTFLSIDMIDLKSELAQELKDLISGLMEELKSHDSAPDFSHKNLDVESAQALKDVMQGIMEEAGKLNLSDFYTFLAPIDLQGRRKNRLPATTGKGRRTNPDILDVLSQLSREDDSKVARRTIKSFLLVIIKHAISACKINFLIYIIY</sequence>
<comment type="caution">
    <text evidence="3">The sequence shown here is derived from an EMBL/GenBank/DDBJ whole genome shotgun (WGS) entry which is preliminary data.</text>
</comment>
<evidence type="ECO:0000313" key="4">
    <source>
        <dbReference type="Proteomes" id="UP000775213"/>
    </source>
</evidence>
<protein>
    <submittedName>
        <fullName evidence="3">Uncharacterized protein</fullName>
    </submittedName>
</protein>
<evidence type="ECO:0000313" key="3">
    <source>
        <dbReference type="EMBL" id="KAH0465202.1"/>
    </source>
</evidence>
<dbReference type="AlphaFoldDB" id="A0AAV7H9R1"/>
<dbReference type="InterPro" id="IPR036396">
    <property type="entry name" value="Cyt_P450_sf"/>
</dbReference>
<organism evidence="3 4">
    <name type="scientific">Dendrobium chrysotoxum</name>
    <name type="common">Orchid</name>
    <dbReference type="NCBI Taxonomy" id="161865"/>
    <lineage>
        <taxon>Eukaryota</taxon>
        <taxon>Viridiplantae</taxon>
        <taxon>Streptophyta</taxon>
        <taxon>Embryophyta</taxon>
        <taxon>Tracheophyta</taxon>
        <taxon>Spermatophyta</taxon>
        <taxon>Magnoliopsida</taxon>
        <taxon>Liliopsida</taxon>
        <taxon>Asparagales</taxon>
        <taxon>Orchidaceae</taxon>
        <taxon>Epidendroideae</taxon>
        <taxon>Malaxideae</taxon>
        <taxon>Dendrobiinae</taxon>
        <taxon>Dendrobium</taxon>
    </lineage>
</organism>
<reference evidence="3 4" key="1">
    <citation type="journal article" date="2021" name="Hortic Res">
        <title>Chromosome-scale assembly of the Dendrobium chrysotoxum genome enhances the understanding of orchid evolution.</title>
        <authorList>
            <person name="Zhang Y."/>
            <person name="Zhang G.Q."/>
            <person name="Zhang D."/>
            <person name="Liu X.D."/>
            <person name="Xu X.Y."/>
            <person name="Sun W.H."/>
            <person name="Yu X."/>
            <person name="Zhu X."/>
            <person name="Wang Z.W."/>
            <person name="Zhao X."/>
            <person name="Zhong W.Y."/>
            <person name="Chen H."/>
            <person name="Yin W.L."/>
            <person name="Huang T."/>
            <person name="Niu S.C."/>
            <person name="Liu Z.J."/>
        </authorList>
    </citation>
    <scope>NUCLEOTIDE SEQUENCE [LARGE SCALE GENOMIC DNA]</scope>
    <source>
        <strain evidence="3">Lindl</strain>
    </source>
</reference>
<dbReference type="GO" id="GO:0020037">
    <property type="term" value="F:heme binding"/>
    <property type="evidence" value="ECO:0007669"/>
    <property type="project" value="InterPro"/>
</dbReference>
<comment type="similarity">
    <text evidence="1">Belongs to the cytochrome P450 family.</text>
</comment>
<dbReference type="PANTHER" id="PTHR47950">
    <property type="entry name" value="CYTOCHROME P450, FAMILY 76, SUBFAMILY C, POLYPEPTIDE 5-RELATED"/>
    <property type="match status" value="1"/>
</dbReference>
<gene>
    <name evidence="3" type="ORF">IEQ34_005305</name>
</gene>
<keyword evidence="2" id="KW-0812">Transmembrane</keyword>
<accession>A0AAV7H9R1</accession>
<proteinExistence type="inferred from homology"/>
<evidence type="ECO:0000256" key="2">
    <source>
        <dbReference type="SAM" id="Phobius"/>
    </source>
</evidence>
<keyword evidence="2" id="KW-1133">Transmembrane helix</keyword>
<keyword evidence="4" id="KW-1185">Reference proteome</keyword>